<dbReference type="EC" id="2.5.1.47" evidence="4 12"/>
<dbReference type="InterPro" id="IPR036052">
    <property type="entry name" value="TrpB-like_PALP_sf"/>
</dbReference>
<dbReference type="Proteomes" id="UP000007590">
    <property type="component" value="Chromosome"/>
</dbReference>
<gene>
    <name evidence="14" type="ordered locus">Solca_2833</name>
</gene>
<evidence type="ECO:0000259" key="13">
    <source>
        <dbReference type="Pfam" id="PF00291"/>
    </source>
</evidence>
<keyword evidence="7 10" id="KW-0663">Pyridoxal phosphate</keyword>
<comment type="cofactor">
    <cofactor evidence="1 10 12">
        <name>pyridoxal 5'-phosphate</name>
        <dbReference type="ChEBI" id="CHEBI:597326"/>
    </cofactor>
</comment>
<dbReference type="UniPathway" id="UPA00136">
    <property type="reaction ID" value="UER00200"/>
</dbReference>
<evidence type="ECO:0000256" key="2">
    <source>
        <dbReference type="ARBA" id="ARBA00004962"/>
    </source>
</evidence>
<dbReference type="PANTHER" id="PTHR10314">
    <property type="entry name" value="CYSTATHIONINE BETA-SYNTHASE"/>
    <property type="match status" value="1"/>
</dbReference>
<feature type="binding site" evidence="10">
    <location>
        <position position="91"/>
    </location>
    <ligand>
        <name>pyridoxal 5'-phosphate</name>
        <dbReference type="ChEBI" id="CHEBI:597326"/>
    </ligand>
</feature>
<feature type="modified residue" description="N6-(pyridoxal phosphate)lysine" evidence="11">
    <location>
        <position position="61"/>
    </location>
</feature>
<dbReference type="InterPro" id="IPR050214">
    <property type="entry name" value="Cys_Synth/Cystath_Beta-Synth"/>
</dbReference>
<evidence type="ECO:0000256" key="11">
    <source>
        <dbReference type="PIRSR" id="PIRSR605856-51"/>
    </source>
</evidence>
<dbReference type="FunFam" id="3.40.50.1100:FF:000003">
    <property type="entry name" value="Cystathionine beta-synthase"/>
    <property type="match status" value="1"/>
</dbReference>
<evidence type="ECO:0000256" key="9">
    <source>
        <dbReference type="ARBA" id="ARBA00047931"/>
    </source>
</evidence>
<evidence type="ECO:0000256" key="8">
    <source>
        <dbReference type="ARBA" id="ARBA00023192"/>
    </source>
</evidence>
<dbReference type="NCBIfam" id="TIGR01138">
    <property type="entry name" value="cysM"/>
    <property type="match status" value="1"/>
</dbReference>
<evidence type="ECO:0000256" key="10">
    <source>
        <dbReference type="PIRSR" id="PIRSR605856-50"/>
    </source>
</evidence>
<feature type="binding site" evidence="10">
    <location>
        <position position="275"/>
    </location>
    <ligand>
        <name>pyridoxal 5'-phosphate</name>
        <dbReference type="ChEBI" id="CHEBI:597326"/>
    </ligand>
</feature>
<evidence type="ECO:0000256" key="4">
    <source>
        <dbReference type="ARBA" id="ARBA00012681"/>
    </source>
</evidence>
<dbReference type="CDD" id="cd01561">
    <property type="entry name" value="CBS_like"/>
    <property type="match status" value="1"/>
</dbReference>
<keyword evidence="8 12" id="KW-0198">Cysteine biosynthesis</keyword>
<dbReference type="InterPro" id="IPR005856">
    <property type="entry name" value="Cys_synth"/>
</dbReference>
<dbReference type="GO" id="GO:0006535">
    <property type="term" value="P:cysteine biosynthetic process from serine"/>
    <property type="evidence" value="ECO:0007669"/>
    <property type="project" value="UniProtKB-UniRule"/>
</dbReference>
<dbReference type="NCBIfam" id="NF008735">
    <property type="entry name" value="PRK11761.1"/>
    <property type="match status" value="1"/>
</dbReference>
<keyword evidence="15" id="KW-1185">Reference proteome</keyword>
<accession>H8KS71</accession>
<organism evidence="14 15">
    <name type="scientific">Solitalea canadensis (strain ATCC 29591 / DSM 3403 / JCM 21819 / LMG 8368 / NBRC 15130 / NCIMB 12057 / USAM 9D)</name>
    <name type="common">Flexibacter canadensis</name>
    <dbReference type="NCBI Taxonomy" id="929556"/>
    <lineage>
        <taxon>Bacteria</taxon>
        <taxon>Pseudomonadati</taxon>
        <taxon>Bacteroidota</taxon>
        <taxon>Sphingobacteriia</taxon>
        <taxon>Sphingobacteriales</taxon>
        <taxon>Sphingobacteriaceae</taxon>
        <taxon>Solitalea</taxon>
    </lineage>
</organism>
<evidence type="ECO:0000256" key="3">
    <source>
        <dbReference type="ARBA" id="ARBA00007103"/>
    </source>
</evidence>
<dbReference type="GO" id="GO:0004124">
    <property type="term" value="F:cysteine synthase activity"/>
    <property type="evidence" value="ECO:0007669"/>
    <property type="project" value="UniProtKB-UniRule"/>
</dbReference>
<evidence type="ECO:0000313" key="14">
    <source>
        <dbReference type="EMBL" id="AFD07859.1"/>
    </source>
</evidence>
<evidence type="ECO:0000256" key="6">
    <source>
        <dbReference type="ARBA" id="ARBA00022679"/>
    </source>
</evidence>
<dbReference type="HOGENOM" id="CLU_021018_1_0_10"/>
<dbReference type="PROSITE" id="PS00901">
    <property type="entry name" value="CYS_SYNTHASE"/>
    <property type="match status" value="1"/>
</dbReference>
<dbReference type="InterPro" id="IPR001926">
    <property type="entry name" value="TrpB-like_PALP"/>
</dbReference>
<comment type="pathway">
    <text evidence="2">Amino-acid biosynthesis; L-cysteine biosynthesis; L-cysteine from L-serine: step 2/2.</text>
</comment>
<dbReference type="InterPro" id="IPR001216">
    <property type="entry name" value="P-phosphate_BS"/>
</dbReference>
<dbReference type="AlphaFoldDB" id="H8KS71"/>
<proteinExistence type="inferred from homology"/>
<feature type="binding site" evidence="10">
    <location>
        <begin position="194"/>
        <end position="198"/>
    </location>
    <ligand>
        <name>pyridoxal 5'-phosphate</name>
        <dbReference type="ChEBI" id="CHEBI:597326"/>
    </ligand>
</feature>
<dbReference type="NCBIfam" id="TIGR01136">
    <property type="entry name" value="cysKM"/>
    <property type="match status" value="1"/>
</dbReference>
<dbReference type="EMBL" id="CP003349">
    <property type="protein sequence ID" value="AFD07859.1"/>
    <property type="molecule type" value="Genomic_DNA"/>
</dbReference>
<comment type="catalytic activity">
    <reaction evidence="9 12">
        <text>O-acetyl-L-serine + hydrogen sulfide = L-cysteine + acetate</text>
        <dbReference type="Rhea" id="RHEA:14829"/>
        <dbReference type="ChEBI" id="CHEBI:29919"/>
        <dbReference type="ChEBI" id="CHEBI:30089"/>
        <dbReference type="ChEBI" id="CHEBI:35235"/>
        <dbReference type="ChEBI" id="CHEBI:58340"/>
        <dbReference type="EC" id="2.5.1.47"/>
    </reaction>
</comment>
<evidence type="ECO:0000256" key="7">
    <source>
        <dbReference type="ARBA" id="ARBA00022898"/>
    </source>
</evidence>
<dbReference type="Pfam" id="PF00291">
    <property type="entry name" value="PALP"/>
    <property type="match status" value="1"/>
</dbReference>
<evidence type="ECO:0000256" key="5">
    <source>
        <dbReference type="ARBA" id="ARBA00022605"/>
    </source>
</evidence>
<comment type="similarity">
    <text evidence="3 12">Belongs to the cysteine synthase/cystathionine beta-synthase family.</text>
</comment>
<reference evidence="14" key="1">
    <citation type="submission" date="2012-02" db="EMBL/GenBank/DDBJ databases">
        <title>The complete genome of Solitalea canadensis DSM 3403.</title>
        <authorList>
            <consortium name="US DOE Joint Genome Institute (JGI-PGF)"/>
            <person name="Lucas S."/>
            <person name="Copeland A."/>
            <person name="Lapidus A."/>
            <person name="Glavina del Rio T."/>
            <person name="Dalin E."/>
            <person name="Tice H."/>
            <person name="Bruce D."/>
            <person name="Goodwin L."/>
            <person name="Pitluck S."/>
            <person name="Peters L."/>
            <person name="Ovchinnikova G."/>
            <person name="Lu M."/>
            <person name="Kyrpides N."/>
            <person name="Mavromatis K."/>
            <person name="Ivanova N."/>
            <person name="Brettin T."/>
            <person name="Detter J.C."/>
            <person name="Han C."/>
            <person name="Larimer F."/>
            <person name="Land M."/>
            <person name="Hauser L."/>
            <person name="Markowitz V."/>
            <person name="Cheng J.-F."/>
            <person name="Hugenholtz P."/>
            <person name="Woyke T."/>
            <person name="Wu D."/>
            <person name="Spring S."/>
            <person name="Schroeder M."/>
            <person name="Kopitz M."/>
            <person name="Brambilla E."/>
            <person name="Klenk H.-P."/>
            <person name="Eisen J.A."/>
        </authorList>
    </citation>
    <scope>NUCLEOTIDE SEQUENCE</scope>
    <source>
        <strain evidence="14">DSM 3403</strain>
    </source>
</reference>
<dbReference type="KEGG" id="scn:Solca_2833"/>
<evidence type="ECO:0000313" key="15">
    <source>
        <dbReference type="Proteomes" id="UP000007590"/>
    </source>
</evidence>
<dbReference type="InterPro" id="IPR005858">
    <property type="entry name" value="CysM"/>
</dbReference>
<evidence type="ECO:0000256" key="1">
    <source>
        <dbReference type="ARBA" id="ARBA00001933"/>
    </source>
</evidence>
<dbReference type="Gene3D" id="3.40.50.1100">
    <property type="match status" value="2"/>
</dbReference>
<sequence length="314" mass="34247">MSTHIKSEYMESSAFGSIKGAYTLIDQIGNTPLVELTRLNPNPDVRIFAKLEGDNPGGSVKDRAAYGMIKGALDRGELKPGMKLIEATSGNTGIALAMMARLFDIEIELVMPENSTRERVLTMEAFGAKVTLTPAEGSMEAAIDYAHAQVAKGGFLMLNQFANPDNYGMHYKTTGPEIWKDTHGAITHFVSSMGTTGTIMGVSRYLKEQNPSIEIIGCQPTDNSRIPGIRRWPTEYLPKIFEPERVDRIMDISQEEATDITRKLARVEGIFAGMSSGGAVSAALRLAEELDNGVIVCIICDRGDRYLSSDLFGV</sequence>
<name>H8KS71_SOLCM</name>
<dbReference type="SUPFAM" id="SSF53686">
    <property type="entry name" value="Tryptophan synthase beta subunit-like PLP-dependent enzymes"/>
    <property type="match status" value="1"/>
</dbReference>
<feature type="domain" description="Tryptophan synthase beta chain-like PALP" evidence="13">
    <location>
        <begin position="26"/>
        <end position="301"/>
    </location>
</feature>
<evidence type="ECO:0000256" key="12">
    <source>
        <dbReference type="RuleBase" id="RU003985"/>
    </source>
</evidence>
<dbReference type="STRING" id="929556.Solca_2833"/>
<keyword evidence="5 12" id="KW-0028">Amino-acid biosynthesis</keyword>
<protein>
    <recommendedName>
        <fullName evidence="4 12">Cysteine synthase</fullName>
        <ecNumber evidence="4 12">2.5.1.47</ecNumber>
    </recommendedName>
</protein>
<dbReference type="eggNOG" id="COG0031">
    <property type="taxonomic scope" value="Bacteria"/>
</dbReference>
<keyword evidence="6 12" id="KW-0808">Transferase</keyword>